<dbReference type="EMBL" id="GBRH01168739">
    <property type="protein sequence ID" value="JAE29157.1"/>
    <property type="molecule type" value="Transcribed_RNA"/>
</dbReference>
<dbReference type="AlphaFoldDB" id="A0A0A9GXC1"/>
<reference evidence="1" key="2">
    <citation type="journal article" date="2015" name="Data Brief">
        <title>Shoot transcriptome of the giant reed, Arundo donax.</title>
        <authorList>
            <person name="Barrero R.A."/>
            <person name="Guerrero F.D."/>
            <person name="Moolhuijzen P."/>
            <person name="Goolsby J.A."/>
            <person name="Tidwell J."/>
            <person name="Bellgard S.E."/>
            <person name="Bellgard M.I."/>
        </authorList>
    </citation>
    <scope>NUCLEOTIDE SEQUENCE</scope>
    <source>
        <tissue evidence="1">Shoot tissue taken approximately 20 cm above the soil surface</tissue>
    </source>
</reference>
<proteinExistence type="predicted"/>
<name>A0A0A9GXC1_ARUDO</name>
<reference evidence="1" key="1">
    <citation type="submission" date="2014-09" db="EMBL/GenBank/DDBJ databases">
        <authorList>
            <person name="Magalhaes I.L.F."/>
            <person name="Oliveira U."/>
            <person name="Santos F.R."/>
            <person name="Vidigal T.H.D.A."/>
            <person name="Brescovit A.D."/>
            <person name="Santos A.J."/>
        </authorList>
    </citation>
    <scope>NUCLEOTIDE SEQUENCE</scope>
    <source>
        <tissue evidence="1">Shoot tissue taken approximately 20 cm above the soil surface</tissue>
    </source>
</reference>
<evidence type="ECO:0000313" key="1">
    <source>
        <dbReference type="EMBL" id="JAE29157.1"/>
    </source>
</evidence>
<sequence length="35" mass="3695">MKLLRPDSSLVCGLTNLSPSCISAKSQPPNIVEVP</sequence>
<accession>A0A0A9GXC1</accession>
<organism evidence="1">
    <name type="scientific">Arundo donax</name>
    <name type="common">Giant reed</name>
    <name type="synonym">Donax arundinaceus</name>
    <dbReference type="NCBI Taxonomy" id="35708"/>
    <lineage>
        <taxon>Eukaryota</taxon>
        <taxon>Viridiplantae</taxon>
        <taxon>Streptophyta</taxon>
        <taxon>Embryophyta</taxon>
        <taxon>Tracheophyta</taxon>
        <taxon>Spermatophyta</taxon>
        <taxon>Magnoliopsida</taxon>
        <taxon>Liliopsida</taxon>
        <taxon>Poales</taxon>
        <taxon>Poaceae</taxon>
        <taxon>PACMAD clade</taxon>
        <taxon>Arundinoideae</taxon>
        <taxon>Arundineae</taxon>
        <taxon>Arundo</taxon>
    </lineage>
</organism>
<protein>
    <submittedName>
        <fullName evidence="1">Uncharacterized protein</fullName>
    </submittedName>
</protein>